<dbReference type="Pfam" id="PF12896">
    <property type="entry name" value="ANAPC4"/>
    <property type="match status" value="1"/>
</dbReference>
<dbReference type="Gene3D" id="2.130.10.10">
    <property type="entry name" value="YVTN repeat-like/Quinoprotein amine dehydrogenase"/>
    <property type="match status" value="1"/>
</dbReference>
<feature type="domain" description="Anaphase-promoting complex subunit 4 long" evidence="7">
    <location>
        <begin position="243"/>
        <end position="440"/>
    </location>
</feature>
<protein>
    <recommendedName>
        <fullName evidence="1">Anaphase-promoting complex subunit 4</fullName>
    </recommendedName>
</protein>
<dbReference type="GO" id="GO:0051301">
    <property type="term" value="P:cell division"/>
    <property type="evidence" value="ECO:0007669"/>
    <property type="project" value="UniProtKB-KW"/>
</dbReference>
<sequence>MSFTELLNKGLATDVALASWCPTMDLLAVVAANNNLSVHRLNWQYLWTQRNQRPVTAMCWKADGKMLAVGYQDGYFQVLHAEDGSLAAQQDAPAPVAGLQTDTGEGSICLSWSTLPASSTPKTRTALYDSSGSSRVCPGMESLLDAQSLADPQKDAVPDSKLLRGYARLAKPSLGQLNIVCASCGDSRLALHAFGDFLLAELGMQHPGQDVTSKKIVHAELVADLRLLCIISQEPSTGRVHLQVQDVSCIAELAPELTTIVRLHHHFKWFHSACEEALGRGADAWAVAMGSVQAELDRLQALLVDHSTESTPTAELSTLLTTGRTSAALQQWLSSSLGDVGVKRVARAVDAAVQRLHGLLVDTIQPGLEAIAFGLSDAAGLAHCSPWTGPLRLKEEAVQGALSLAHGAIIQAEALRLALVRAGVHYRALFAWLAVTVRRTSGEELNGCRNAFQTDAAALSDFIHRQLIRDAIGPQLTQTAQAQAPDAVEPLVAPSPGVAGLLRLFACDPGTTFLACHLAQLRPAVEAVFAPVPEALAAEARLLADVPLGTLPSGTSKPCMAFAASQEAGDAALLCVACEGEAKSAPHRILVVRIAEAQQPEQQPLQICAGVMLYDCPGGRVEDVGFYKEGAVAVLTRGAGGQQKGRLALLPTAALAWQPLPAAALNAEPIGSQAAGQQGLLEAHWESALTLHSTDVRSIELPAAQVHAPLAVSAKRGVACAFVGVQRAIVLDLEEAAGDGEEEGDAASSDMEEA</sequence>
<evidence type="ECO:0000259" key="6">
    <source>
        <dbReference type="Pfam" id="PF12894"/>
    </source>
</evidence>
<dbReference type="GO" id="GO:0031145">
    <property type="term" value="P:anaphase-promoting complex-dependent catabolic process"/>
    <property type="evidence" value="ECO:0007669"/>
    <property type="project" value="InterPro"/>
</dbReference>
<keyword evidence="9" id="KW-1185">Reference proteome</keyword>
<dbReference type="InterPro" id="IPR024789">
    <property type="entry name" value="APC4"/>
</dbReference>
<keyword evidence="5" id="KW-0131">Cell cycle</keyword>
<evidence type="ECO:0000256" key="1">
    <source>
        <dbReference type="ARBA" id="ARBA00016067"/>
    </source>
</evidence>
<keyword evidence="3" id="KW-0498">Mitosis</keyword>
<dbReference type="PANTHER" id="PTHR13260:SF0">
    <property type="entry name" value="ANAPHASE-PROMOTING COMPLEX SUBUNIT 4"/>
    <property type="match status" value="1"/>
</dbReference>
<dbReference type="Pfam" id="PF12894">
    <property type="entry name" value="ANAPC4_WD40"/>
    <property type="match status" value="1"/>
</dbReference>
<dbReference type="InterPro" id="IPR024790">
    <property type="entry name" value="APC4_long_dom"/>
</dbReference>
<dbReference type="GO" id="GO:0005680">
    <property type="term" value="C:anaphase-promoting complex"/>
    <property type="evidence" value="ECO:0007669"/>
    <property type="project" value="InterPro"/>
</dbReference>
<reference evidence="8 9" key="1">
    <citation type="submission" date="2023-10" db="EMBL/GenBank/DDBJ databases">
        <authorList>
            <person name="Maclean D."/>
            <person name="Macfadyen A."/>
        </authorList>
    </citation>
    <scope>NUCLEOTIDE SEQUENCE [LARGE SCALE GENOMIC DNA]</scope>
</reference>
<evidence type="ECO:0000313" key="9">
    <source>
        <dbReference type="Proteomes" id="UP001314263"/>
    </source>
</evidence>
<gene>
    <name evidence="8" type="ORF">CVIRNUC_010691</name>
</gene>
<dbReference type="GO" id="GO:0034399">
    <property type="term" value="C:nuclear periphery"/>
    <property type="evidence" value="ECO:0007669"/>
    <property type="project" value="TreeGrafter"/>
</dbReference>
<feature type="domain" description="Anaphase-promoting complex subunit 4-like WD40" evidence="6">
    <location>
        <begin position="19"/>
        <end position="107"/>
    </location>
</feature>
<name>A0AAV1IJG4_9CHLO</name>
<evidence type="ECO:0000256" key="5">
    <source>
        <dbReference type="ARBA" id="ARBA00023306"/>
    </source>
</evidence>
<evidence type="ECO:0000256" key="2">
    <source>
        <dbReference type="ARBA" id="ARBA00022618"/>
    </source>
</evidence>
<evidence type="ECO:0000256" key="3">
    <source>
        <dbReference type="ARBA" id="ARBA00022776"/>
    </source>
</evidence>
<dbReference type="GO" id="GO:0070979">
    <property type="term" value="P:protein K11-linked ubiquitination"/>
    <property type="evidence" value="ECO:0007669"/>
    <property type="project" value="TreeGrafter"/>
</dbReference>
<comment type="caution">
    <text evidence="8">The sequence shown here is derived from an EMBL/GenBank/DDBJ whole genome shotgun (WGS) entry which is preliminary data.</text>
</comment>
<evidence type="ECO:0000259" key="7">
    <source>
        <dbReference type="Pfam" id="PF12896"/>
    </source>
</evidence>
<evidence type="ECO:0000313" key="8">
    <source>
        <dbReference type="EMBL" id="CAK0787471.1"/>
    </source>
</evidence>
<keyword evidence="4" id="KW-0833">Ubl conjugation pathway</keyword>
<dbReference type="PANTHER" id="PTHR13260">
    <property type="entry name" value="ANAPHASE PROMOTING COMPLEX SUBUNIT 4 APC4"/>
    <property type="match status" value="1"/>
</dbReference>
<dbReference type="AlphaFoldDB" id="A0AAV1IJG4"/>
<evidence type="ECO:0000256" key="4">
    <source>
        <dbReference type="ARBA" id="ARBA00022786"/>
    </source>
</evidence>
<dbReference type="Proteomes" id="UP001314263">
    <property type="component" value="Unassembled WGS sequence"/>
</dbReference>
<keyword evidence="2" id="KW-0132">Cell division</keyword>
<accession>A0AAV1IJG4</accession>
<dbReference type="SUPFAM" id="SSF117289">
    <property type="entry name" value="Nucleoporin domain"/>
    <property type="match status" value="1"/>
</dbReference>
<dbReference type="InterPro" id="IPR015943">
    <property type="entry name" value="WD40/YVTN_repeat-like_dom_sf"/>
</dbReference>
<organism evidence="8 9">
    <name type="scientific">Coccomyxa viridis</name>
    <dbReference type="NCBI Taxonomy" id="1274662"/>
    <lineage>
        <taxon>Eukaryota</taxon>
        <taxon>Viridiplantae</taxon>
        <taxon>Chlorophyta</taxon>
        <taxon>core chlorophytes</taxon>
        <taxon>Trebouxiophyceae</taxon>
        <taxon>Trebouxiophyceae incertae sedis</taxon>
        <taxon>Coccomyxaceae</taxon>
        <taxon>Coccomyxa</taxon>
    </lineage>
</organism>
<dbReference type="InterPro" id="IPR024977">
    <property type="entry name" value="Apc4-like_WD40_dom"/>
</dbReference>
<dbReference type="EMBL" id="CAUYUE010000017">
    <property type="protein sequence ID" value="CAK0787471.1"/>
    <property type="molecule type" value="Genomic_DNA"/>
</dbReference>
<proteinExistence type="predicted"/>